<feature type="domain" description="Metallo-beta-lactamase" evidence="4">
    <location>
        <begin position="20"/>
        <end position="220"/>
    </location>
</feature>
<dbReference type="PANTHER" id="PTHR42663:SF6">
    <property type="entry name" value="HYDROLASE C777.06C-RELATED"/>
    <property type="match status" value="1"/>
</dbReference>
<evidence type="ECO:0000256" key="3">
    <source>
        <dbReference type="ARBA" id="ARBA00048505"/>
    </source>
</evidence>
<dbReference type="InterPro" id="IPR001279">
    <property type="entry name" value="Metallo-B-lactamas"/>
</dbReference>
<organism evidence="5 6">
    <name type="scientific">Paenibacillus antri</name>
    <dbReference type="NCBI Taxonomy" id="2582848"/>
    <lineage>
        <taxon>Bacteria</taxon>
        <taxon>Bacillati</taxon>
        <taxon>Bacillota</taxon>
        <taxon>Bacilli</taxon>
        <taxon>Bacillales</taxon>
        <taxon>Paenibacillaceae</taxon>
        <taxon>Paenibacillus</taxon>
    </lineage>
</organism>
<name>A0A5R9G2A0_9BACL</name>
<sequence>MSIRIQMIGTGNAFAKKYFNNNAIVVANGYRLLVDCGVTAPYALYRAGIGVQEIDGVLVTHIHGDHIGGIEELAFALMYVHKKKIPLFVPSSIREALWETSLKGALEDLSTGCDSLDCYFDVVEIDEGVPFEISDGFVLELIRTLHIPNKPSYALLLNEIVFYSSDMTFDPALLTDLTNAGRCKHILHECQLTGPGLVHTTLDELLTLPEAIQERIWLMHYADNRDDYVGKTGAMRFIEQQTEYEFE</sequence>
<comment type="function">
    <text evidence="2">Counteracts the endogenous Pycsar antiviral defense system. Phosphodiesterase that enables metal-dependent hydrolysis of host cyclic nucleotide Pycsar defense signals such as cCMP and cUMP.</text>
</comment>
<accession>A0A5R9G2A0</accession>
<reference evidence="5 6" key="1">
    <citation type="submission" date="2019-05" db="EMBL/GenBank/DDBJ databases">
        <authorList>
            <person name="Narsing Rao M.P."/>
            <person name="Li W.J."/>
        </authorList>
    </citation>
    <scope>NUCLEOTIDE SEQUENCE [LARGE SCALE GENOMIC DNA]</scope>
    <source>
        <strain evidence="5 6">SYSU_K30003</strain>
    </source>
</reference>
<dbReference type="GO" id="GO:0016787">
    <property type="term" value="F:hydrolase activity"/>
    <property type="evidence" value="ECO:0007669"/>
    <property type="project" value="UniProtKB-KW"/>
</dbReference>
<keyword evidence="6" id="KW-1185">Reference proteome</keyword>
<dbReference type="GO" id="GO:0046872">
    <property type="term" value="F:metal ion binding"/>
    <property type="evidence" value="ECO:0007669"/>
    <property type="project" value="UniProtKB-KW"/>
</dbReference>
<evidence type="ECO:0000256" key="2">
    <source>
        <dbReference type="ARBA" id="ARBA00034301"/>
    </source>
</evidence>
<dbReference type="PANTHER" id="PTHR42663">
    <property type="entry name" value="HYDROLASE C777.06C-RELATED-RELATED"/>
    <property type="match status" value="1"/>
</dbReference>
<dbReference type="SMART" id="SM00849">
    <property type="entry name" value="Lactamase_B"/>
    <property type="match status" value="1"/>
</dbReference>
<dbReference type="InterPro" id="IPR036866">
    <property type="entry name" value="RibonucZ/Hydroxyglut_hydro"/>
</dbReference>
<protein>
    <submittedName>
        <fullName evidence="5">Ribonuclease Z</fullName>
    </submittedName>
</protein>
<dbReference type="EMBL" id="VCIW01000042">
    <property type="protein sequence ID" value="TLS48280.1"/>
    <property type="molecule type" value="Genomic_DNA"/>
</dbReference>
<evidence type="ECO:0000256" key="1">
    <source>
        <dbReference type="ARBA" id="ARBA00034221"/>
    </source>
</evidence>
<evidence type="ECO:0000313" key="6">
    <source>
        <dbReference type="Proteomes" id="UP000309676"/>
    </source>
</evidence>
<dbReference type="Gene3D" id="3.60.15.10">
    <property type="entry name" value="Ribonuclease Z/Hydroxyacylglutathione hydrolase-like"/>
    <property type="match status" value="1"/>
</dbReference>
<dbReference type="RefSeq" id="WP_138198317.1">
    <property type="nucleotide sequence ID" value="NZ_VCIW01000042.1"/>
</dbReference>
<dbReference type="AlphaFoldDB" id="A0A5R9G2A0"/>
<proteinExistence type="predicted"/>
<evidence type="ECO:0000313" key="5">
    <source>
        <dbReference type="EMBL" id="TLS48280.1"/>
    </source>
</evidence>
<dbReference type="Proteomes" id="UP000309676">
    <property type="component" value="Unassembled WGS sequence"/>
</dbReference>
<comment type="catalytic activity">
    <reaction evidence="3">
        <text>3',5'-cyclic UMP + H2O = UMP + H(+)</text>
        <dbReference type="Rhea" id="RHEA:70575"/>
        <dbReference type="ChEBI" id="CHEBI:15377"/>
        <dbReference type="ChEBI" id="CHEBI:15378"/>
        <dbReference type="ChEBI" id="CHEBI:57865"/>
        <dbReference type="ChEBI" id="CHEBI:184387"/>
    </reaction>
    <physiologicalReaction direction="left-to-right" evidence="3">
        <dbReference type="Rhea" id="RHEA:70576"/>
    </physiologicalReaction>
</comment>
<dbReference type="SUPFAM" id="SSF56281">
    <property type="entry name" value="Metallo-hydrolase/oxidoreductase"/>
    <property type="match status" value="1"/>
</dbReference>
<comment type="caution">
    <text evidence="5">The sequence shown here is derived from an EMBL/GenBank/DDBJ whole genome shotgun (WGS) entry which is preliminary data.</text>
</comment>
<comment type="catalytic activity">
    <reaction evidence="1">
        <text>3',5'-cyclic CMP + H2O = CMP + H(+)</text>
        <dbReference type="Rhea" id="RHEA:72675"/>
        <dbReference type="ChEBI" id="CHEBI:15377"/>
        <dbReference type="ChEBI" id="CHEBI:15378"/>
        <dbReference type="ChEBI" id="CHEBI:58003"/>
        <dbReference type="ChEBI" id="CHEBI:60377"/>
    </reaction>
    <physiologicalReaction direction="left-to-right" evidence="1">
        <dbReference type="Rhea" id="RHEA:72676"/>
    </physiologicalReaction>
</comment>
<evidence type="ECO:0000259" key="4">
    <source>
        <dbReference type="SMART" id="SM00849"/>
    </source>
</evidence>
<dbReference type="OrthoDB" id="9803916at2"/>
<dbReference type="Pfam" id="PF23023">
    <property type="entry name" value="Anti-Pycsar_Apyc1"/>
    <property type="match status" value="1"/>
</dbReference>
<gene>
    <name evidence="5" type="ORF">FE782_31540</name>
</gene>